<feature type="binding site" evidence="16">
    <location>
        <begin position="22"/>
        <end position="29"/>
    </location>
    <ligand>
        <name>ATP</name>
        <dbReference type="ChEBI" id="CHEBI:30616"/>
    </ligand>
</feature>
<evidence type="ECO:0000256" key="12">
    <source>
        <dbReference type="ARBA" id="ARBA00023235"/>
    </source>
</evidence>
<keyword evidence="9 15" id="KW-0460">Magnesium</keyword>
<dbReference type="GO" id="GO:0043138">
    <property type="term" value="F:3'-5' DNA helicase activity"/>
    <property type="evidence" value="ECO:0007669"/>
    <property type="project" value="UniProtKB-UniRule"/>
</dbReference>
<comment type="domain">
    <text evidence="15">The C-terminal domain has nuclease activity and interacts with RecD. It interacts with RecA, facilitating its loading onto ssDNA.</text>
</comment>
<evidence type="ECO:0000256" key="8">
    <source>
        <dbReference type="ARBA" id="ARBA00022840"/>
    </source>
</evidence>
<dbReference type="GO" id="GO:0000287">
    <property type="term" value="F:magnesium ion binding"/>
    <property type="evidence" value="ECO:0007669"/>
    <property type="project" value="UniProtKB-UniRule"/>
</dbReference>
<feature type="region of interest" description="DNA-binding and helicase activity, interacts with RecC" evidence="15">
    <location>
        <begin position="1"/>
        <end position="954"/>
    </location>
</feature>
<evidence type="ECO:0000256" key="11">
    <source>
        <dbReference type="ARBA" id="ARBA00023204"/>
    </source>
</evidence>
<dbReference type="Gene3D" id="1.10.486.10">
    <property type="entry name" value="PCRA, domain 4"/>
    <property type="match status" value="1"/>
</dbReference>
<dbReference type="Gene3D" id="1.10.3170.10">
    <property type="entry name" value="Recbcd, chain B, domain 2"/>
    <property type="match status" value="1"/>
</dbReference>
<evidence type="ECO:0000256" key="5">
    <source>
        <dbReference type="ARBA" id="ARBA00022801"/>
    </source>
</evidence>
<keyword evidence="4 15" id="KW-0227">DNA damage</keyword>
<comment type="caution">
    <text evidence="19">The sequence shown here is derived from an EMBL/GenBank/DDBJ whole genome shotgun (WGS) entry which is preliminary data.</text>
</comment>
<evidence type="ECO:0000256" key="2">
    <source>
        <dbReference type="ARBA" id="ARBA00022723"/>
    </source>
</evidence>
<comment type="subunit">
    <text evidence="15">Heterotrimer of RecB, RecC and RecD. All subunits contribute to DNA-binding. Interacts with RecA.</text>
</comment>
<dbReference type="Pfam" id="PF12705">
    <property type="entry name" value="PDDEXK_1"/>
    <property type="match status" value="1"/>
</dbReference>
<comment type="domain">
    <text evidence="15">The N-terminal DNA-binding domain is a ssDNA-dependent ATPase and has ATP-dependent 3'-5' helicase function. This domain interacts with RecC.</text>
</comment>
<keyword evidence="5 15" id="KW-0378">Hydrolase</keyword>
<evidence type="ECO:0000313" key="19">
    <source>
        <dbReference type="EMBL" id="MBK1646776.1"/>
    </source>
</evidence>
<dbReference type="RefSeq" id="WP_200389601.1">
    <property type="nucleotide sequence ID" value="NZ_NRSD01000035.1"/>
</dbReference>
<dbReference type="Gene3D" id="3.40.50.300">
    <property type="entry name" value="P-loop containing nucleotide triphosphate hydrolases"/>
    <property type="match status" value="2"/>
</dbReference>
<feature type="binding site" evidence="15">
    <location>
        <position position="1102"/>
    </location>
    <ligand>
        <name>Mg(2+)</name>
        <dbReference type="ChEBI" id="CHEBI:18420"/>
    </ligand>
</feature>
<dbReference type="PANTHER" id="PTHR11070">
    <property type="entry name" value="UVRD / RECB / PCRA DNA HELICASE FAMILY MEMBER"/>
    <property type="match status" value="1"/>
</dbReference>
<evidence type="ECO:0000313" key="20">
    <source>
        <dbReference type="Proteomes" id="UP001138802"/>
    </source>
</evidence>
<dbReference type="InterPro" id="IPR038726">
    <property type="entry name" value="PDDEXK_AddAB-type"/>
</dbReference>
<evidence type="ECO:0000256" key="6">
    <source>
        <dbReference type="ARBA" id="ARBA00022806"/>
    </source>
</evidence>
<evidence type="ECO:0000256" key="4">
    <source>
        <dbReference type="ARBA" id="ARBA00022763"/>
    </source>
</evidence>
<dbReference type="InterPro" id="IPR000212">
    <property type="entry name" value="DNA_helicase_UvrD/REP"/>
</dbReference>
<dbReference type="InterPro" id="IPR011335">
    <property type="entry name" value="Restrct_endonuc-II-like"/>
</dbReference>
<comment type="catalytic activity">
    <reaction evidence="14 15">
        <text>ATP + H2O = ADP + phosphate + H(+)</text>
        <dbReference type="Rhea" id="RHEA:13065"/>
        <dbReference type="ChEBI" id="CHEBI:15377"/>
        <dbReference type="ChEBI" id="CHEBI:15378"/>
        <dbReference type="ChEBI" id="CHEBI:30616"/>
        <dbReference type="ChEBI" id="CHEBI:43474"/>
        <dbReference type="ChEBI" id="CHEBI:456216"/>
        <dbReference type="EC" id="5.6.2.4"/>
    </reaction>
</comment>
<dbReference type="CDD" id="cd22352">
    <property type="entry name" value="RecB_C-like"/>
    <property type="match status" value="1"/>
</dbReference>
<keyword evidence="2 15" id="KW-0479">Metal-binding</keyword>
<evidence type="ECO:0000256" key="10">
    <source>
        <dbReference type="ARBA" id="ARBA00023125"/>
    </source>
</evidence>
<dbReference type="PROSITE" id="PS51198">
    <property type="entry name" value="UVRD_HELICASE_ATP_BIND"/>
    <property type="match status" value="1"/>
</dbReference>
<dbReference type="Pfam" id="PF13361">
    <property type="entry name" value="UvrD_C"/>
    <property type="match status" value="1"/>
</dbReference>
<evidence type="ECO:0000256" key="1">
    <source>
        <dbReference type="ARBA" id="ARBA00022722"/>
    </source>
</evidence>
<evidence type="ECO:0000256" key="16">
    <source>
        <dbReference type="PROSITE-ProRule" id="PRU00560"/>
    </source>
</evidence>
<keyword evidence="12 15" id="KW-0413">Isomerase</keyword>
<feature type="region of interest" description="Nuclease activity, interacts with RecD and RecA" evidence="15">
    <location>
        <begin position="1001"/>
        <end position="1353"/>
    </location>
</feature>
<dbReference type="SUPFAM" id="SSF52540">
    <property type="entry name" value="P-loop containing nucleoside triphosphate hydrolases"/>
    <property type="match status" value="1"/>
</dbReference>
<comment type="function">
    <text evidence="15">A helicase/nuclease that prepares dsDNA breaks (DSB) for recombinational DNA repair. Binds to DSBs and unwinds DNA via a highly rapid and processive ATP-dependent bidirectional helicase activity. Unwinds dsDNA until it encounters a Chi (crossover hotspot instigator) sequence from the 3' direction. Cuts ssDNA a few nucleotides 3' to the Chi site. The properties and activities of the enzyme are changed at Chi. The Chi-altered holoenzyme produces a long 3'-ssDNA overhang and facilitates RecA-binding to the ssDNA for homologous DNA recombination and repair. Holoenzyme degrades any linearized DNA that is unable to undergo homologous recombination. In the holoenzyme this subunit contributes ATPase, 3'-5' helicase, exonuclease activity and loads RecA onto ssDNA.</text>
</comment>
<keyword evidence="8 15" id="KW-0067">ATP-binding</keyword>
<evidence type="ECO:0000259" key="17">
    <source>
        <dbReference type="PROSITE" id="PS51198"/>
    </source>
</evidence>
<evidence type="ECO:0000256" key="7">
    <source>
        <dbReference type="ARBA" id="ARBA00022839"/>
    </source>
</evidence>
<keyword evidence="3 15" id="KW-0547">Nucleotide-binding</keyword>
<name>A0A9X1BBN6_9GAMM</name>
<dbReference type="EC" id="3.1.11.5" evidence="15"/>
<keyword evidence="7 15" id="KW-0269">Exonuclease</keyword>
<comment type="catalytic activity">
    <reaction evidence="15">
        <text>Exonucleolytic cleavage (in the presence of ATP) in either 5'- to 3'- or 3'- to 5'-direction to yield 5'-phosphooligonucleotides.</text>
        <dbReference type="EC" id="3.1.11.5"/>
    </reaction>
</comment>
<reference evidence="19 20" key="1">
    <citation type="journal article" date="2020" name="Microorganisms">
        <title>Osmotic Adaptation and Compatible Solute Biosynthesis of Phototrophic Bacteria as Revealed from Genome Analyses.</title>
        <authorList>
            <person name="Imhoff J.F."/>
            <person name="Rahn T."/>
            <person name="Kunzel S."/>
            <person name="Keller A."/>
            <person name="Neulinger S.C."/>
        </authorList>
    </citation>
    <scope>NUCLEOTIDE SEQUENCE [LARGE SCALE GENOMIC DNA]</scope>
    <source>
        <strain evidence="19 20">DSM 21303</strain>
    </source>
</reference>
<keyword evidence="1 15" id="KW-0540">Nuclease</keyword>
<keyword evidence="6 15" id="KW-0347">Helicase</keyword>
<protein>
    <recommendedName>
        <fullName evidence="15">RecBCD enzyme subunit RecB</fullName>
        <ecNumber evidence="15">3.1.11.5</ecNumber>
        <ecNumber evidence="15">5.6.2.4</ecNumber>
    </recommendedName>
    <alternativeName>
        <fullName evidence="15">DNA 3'-5' helicase subunit RecB</fullName>
    </alternativeName>
    <alternativeName>
        <fullName evidence="15">Exonuclease V subunit RecB</fullName>
        <shortName evidence="15">ExoV subunit RecB</shortName>
    </alternativeName>
    <alternativeName>
        <fullName evidence="15">Helicase/nuclease RecBCD subunit RecB</fullName>
    </alternativeName>
</protein>
<keyword evidence="10 15" id="KW-0238">DNA-binding</keyword>
<comment type="miscellaneous">
    <text evidence="15">In the RecBCD complex, RecB has a slow 3'-5' helicase, an exonuclease activity and loads RecA onto ssDNA, RecD has a fast 5'-3' helicase activity, while RecC stimulates the ATPase and processivity of the RecB helicase and contributes to recognition of the Chi site.</text>
</comment>
<dbReference type="Pfam" id="PF00580">
    <property type="entry name" value="UvrD-helicase"/>
    <property type="match status" value="1"/>
</dbReference>
<comment type="catalytic activity">
    <reaction evidence="13 15">
        <text>Couples ATP hydrolysis with the unwinding of duplex DNA by translocating in the 3'-5' direction.</text>
        <dbReference type="EC" id="5.6.2.4"/>
    </reaction>
</comment>
<comment type="cofactor">
    <cofactor evidence="15">
        <name>Mg(2+)</name>
        <dbReference type="ChEBI" id="CHEBI:18420"/>
    </cofactor>
    <text evidence="15">Binds 1 Mg(2+) ion per subunit.</text>
</comment>
<comment type="similarity">
    <text evidence="15">Belongs to the helicase family. UvrD subfamily.</text>
</comment>
<dbReference type="PROSITE" id="PS51217">
    <property type="entry name" value="UVRD_HELICASE_CTER"/>
    <property type="match status" value="1"/>
</dbReference>
<feature type="domain" description="UvrD-like helicase ATP-binding" evidence="17">
    <location>
        <begin position="1"/>
        <end position="521"/>
    </location>
</feature>
<accession>A0A9X1BBN6</accession>
<dbReference type="GO" id="GO:0009338">
    <property type="term" value="C:exodeoxyribonuclease V complex"/>
    <property type="evidence" value="ECO:0007669"/>
    <property type="project" value="TreeGrafter"/>
</dbReference>
<dbReference type="EC" id="5.6.2.4" evidence="15"/>
<dbReference type="InterPro" id="IPR014016">
    <property type="entry name" value="UvrD-like_ATP-bd"/>
</dbReference>
<dbReference type="InterPro" id="IPR027417">
    <property type="entry name" value="P-loop_NTPase"/>
</dbReference>
<evidence type="ECO:0000256" key="3">
    <source>
        <dbReference type="ARBA" id="ARBA00022741"/>
    </source>
</evidence>
<dbReference type="PANTHER" id="PTHR11070:SF23">
    <property type="entry name" value="RECBCD ENZYME SUBUNIT RECB"/>
    <property type="match status" value="1"/>
</dbReference>
<evidence type="ECO:0000259" key="18">
    <source>
        <dbReference type="PROSITE" id="PS51217"/>
    </source>
</evidence>
<organism evidence="19 20">
    <name type="scientific">Thiocapsa imhoffii</name>
    <dbReference type="NCBI Taxonomy" id="382777"/>
    <lineage>
        <taxon>Bacteria</taxon>
        <taxon>Pseudomonadati</taxon>
        <taxon>Pseudomonadota</taxon>
        <taxon>Gammaproteobacteria</taxon>
        <taxon>Chromatiales</taxon>
        <taxon>Chromatiaceae</taxon>
        <taxon>Thiocapsa</taxon>
    </lineage>
</organism>
<dbReference type="HAMAP" id="MF_01485">
    <property type="entry name" value="RecB"/>
    <property type="match status" value="1"/>
</dbReference>
<dbReference type="InterPro" id="IPR011604">
    <property type="entry name" value="PDDEXK-like_dom_sf"/>
</dbReference>
<dbReference type="SUPFAM" id="SSF52980">
    <property type="entry name" value="Restriction endonuclease-like"/>
    <property type="match status" value="1"/>
</dbReference>
<dbReference type="InterPro" id="IPR014017">
    <property type="entry name" value="DNA_helicase_UvrD-like_C"/>
</dbReference>
<proteinExistence type="inferred from homology"/>
<evidence type="ECO:0000256" key="14">
    <source>
        <dbReference type="ARBA" id="ARBA00048988"/>
    </source>
</evidence>
<feature type="domain" description="UvrD-like helicase C-terminal" evidence="18">
    <location>
        <begin position="556"/>
        <end position="833"/>
    </location>
</feature>
<gene>
    <name evidence="15 19" type="primary">recB</name>
    <name evidence="19" type="ORF">CKO25_19460</name>
</gene>
<feature type="binding site" evidence="15">
    <location>
        <position position="1253"/>
    </location>
    <ligand>
        <name>Mg(2+)</name>
        <dbReference type="ChEBI" id="CHEBI:18420"/>
    </ligand>
</feature>
<evidence type="ECO:0000256" key="13">
    <source>
        <dbReference type="ARBA" id="ARBA00034617"/>
    </source>
</evidence>
<dbReference type="GO" id="GO:0008854">
    <property type="term" value="F:exodeoxyribonuclease V activity"/>
    <property type="evidence" value="ECO:0007669"/>
    <property type="project" value="UniProtKB-EC"/>
</dbReference>
<dbReference type="Gene3D" id="3.90.320.10">
    <property type="match status" value="1"/>
</dbReference>
<dbReference type="GO" id="GO:0000724">
    <property type="term" value="P:double-strand break repair via homologous recombination"/>
    <property type="evidence" value="ECO:0007669"/>
    <property type="project" value="UniProtKB-UniRule"/>
</dbReference>
<keyword evidence="11 15" id="KW-0234">DNA repair</keyword>
<dbReference type="NCBIfam" id="TIGR00609">
    <property type="entry name" value="recB"/>
    <property type="match status" value="1"/>
</dbReference>
<dbReference type="GO" id="GO:0005829">
    <property type="term" value="C:cytosol"/>
    <property type="evidence" value="ECO:0007669"/>
    <property type="project" value="TreeGrafter"/>
</dbReference>
<dbReference type="Proteomes" id="UP001138802">
    <property type="component" value="Unassembled WGS sequence"/>
</dbReference>
<dbReference type="GO" id="GO:0003677">
    <property type="term" value="F:DNA binding"/>
    <property type="evidence" value="ECO:0007669"/>
    <property type="project" value="UniProtKB-UniRule"/>
</dbReference>
<feature type="binding site" evidence="15">
    <location>
        <position position="1240"/>
    </location>
    <ligand>
        <name>Mg(2+)</name>
        <dbReference type="ChEBI" id="CHEBI:18420"/>
    </ligand>
</feature>
<dbReference type="GO" id="GO:0005524">
    <property type="term" value="F:ATP binding"/>
    <property type="evidence" value="ECO:0007669"/>
    <property type="project" value="UniProtKB-UniRule"/>
</dbReference>
<feature type="active site" description="For nuclease activity" evidence="15">
    <location>
        <position position="1253"/>
    </location>
</feature>
<evidence type="ECO:0000256" key="15">
    <source>
        <dbReference type="HAMAP-Rule" id="MF_01485"/>
    </source>
</evidence>
<evidence type="ECO:0000256" key="9">
    <source>
        <dbReference type="ARBA" id="ARBA00022842"/>
    </source>
</evidence>
<dbReference type="InterPro" id="IPR004586">
    <property type="entry name" value="RecB"/>
</dbReference>
<sequence>MQPSQTLNPLTFPLRGSRLIEASAGTGKTYTLALLYIRLVLAHGGAERAFHRPLTPPEILVVTFTVAATQELRERIRTRLVEAAALFAEAPAETADERSSAAPIQAARCSSDPLLTLRADYPPADWPMCAQRLRQAAEWMDEAMITTIHGWCQRMLQEHTFATRGLFERALVTDQSDLIAEILRDYWRVHCYPLDADDARFLSQVITSPEYLRNRLEVWLSRRDARFCFKGDPLSCESLSEPLDAHRRWQTQATASADSAARLTAEQNRLQQAAREQWTADQAALESLLLELRPHLKGAQHASTRVEDFTRLLAEIAAWADGAPAPGRLKNFAQDAFAFKAKAPMQAAPAHPAFAAIARWQAKQLEPAPAAPPPPEPSLEAAVLAHAASWVARELPRRLLQRAEMGFDELLRDLDAALNLSDASARDPSARAAATQLAATIRRQFPVALIDEFQDTDPVQFGIFDAIYAVQADDQNTAFVMIGDPKQAIYGFRGADLQTYLAARRATSGRHDTLATNYRSTQAMVSACNRFFNHAETHPRGAFRFRTEPNPDLEPGLELDNPIPYIAVTAHGRDTDLMIAGTRAAAMTLWQLESETGVLSPDAYRQEMAARAASEIRRWLSQARRGTTGFQSPSGFTPLRPRDIAILVRTGTEAAVMRQALMARRINSVYLSDRDSVFQSAEAQDLIHWLRACAMPQDEDLVRAALGTNTLGVPLERLAQMQRDEQAWEAQLECFAGYQRIWRQRGVIAMLHQLLHDQDLPGRLLARAQGERVLTNLLHLAEWLQQAAAVHPGEQALIRQLAEHLEVQGEEFVVRLESDAELIQVVTIHKSKGLEYPLVLLPFICGWRAIDGRTSQVSYRPPGAGALNPAGRPTRYLEIAGRKLFASAWDLADDERLSEEMRLLYVAVTRARHAVWLGIAPLKSGNTSAPQLHKSAIGHVLTGGAEIQDQQALWAALEELCGDSADLVIAPAPARTPESLAQTVQAVLADARTPSHAPFRPWWIASYSALRRGAVTAPDGAMSETRGGATADTAAQETALEETLAAPLMPASWRDPQLDPQFDLKRDADTSLEQGQSVASSAPALCSLHALPRGSRYGTFLHGILEWAAVQQHQDDQGRLQQGFAATAASASLRRAMLTQRCALRGLSDWVEPLGCWLGELLERRWLLPAPADVPAATPSLALRDLQPEQIQVEMEFWIEAHALETRRLDRLVQRHCLAGAPRPDLRSDQINGLLKGFIDLVFEHDGRYYVLDWKSNWLGPDDQAYTPAAMRATILHHRYDLQYALYLLALHRQLRARLPGYDYDRHVGGALYVFLRGGAAASQGLFADRPSRALIEALDQLFAGARAHSEAI</sequence>
<keyword evidence="20" id="KW-1185">Reference proteome</keyword>
<dbReference type="EMBL" id="NRSD01000035">
    <property type="protein sequence ID" value="MBK1646776.1"/>
    <property type="molecule type" value="Genomic_DNA"/>
</dbReference>